<evidence type="ECO:0000256" key="7">
    <source>
        <dbReference type="ARBA" id="ARBA00023016"/>
    </source>
</evidence>
<organism evidence="8 9">
    <name type="scientific">Desulfosarcina ovata subsp. ovata</name>
    <dbReference type="NCBI Taxonomy" id="2752305"/>
    <lineage>
        <taxon>Bacteria</taxon>
        <taxon>Pseudomonadati</taxon>
        <taxon>Thermodesulfobacteriota</taxon>
        <taxon>Desulfobacteria</taxon>
        <taxon>Desulfobacterales</taxon>
        <taxon>Desulfosarcinaceae</taxon>
        <taxon>Desulfosarcina</taxon>
    </lineage>
</organism>
<dbReference type="InterPro" id="IPR038570">
    <property type="entry name" value="HicA_sf"/>
</dbReference>
<evidence type="ECO:0000256" key="1">
    <source>
        <dbReference type="ARBA" id="ARBA00006620"/>
    </source>
</evidence>
<evidence type="ECO:0000256" key="6">
    <source>
        <dbReference type="ARBA" id="ARBA00022884"/>
    </source>
</evidence>
<dbReference type="Gene3D" id="3.30.920.30">
    <property type="entry name" value="Hypothetical protein"/>
    <property type="match status" value="1"/>
</dbReference>
<keyword evidence="2" id="KW-1277">Toxin-antitoxin system</keyword>
<dbReference type="InterPro" id="IPR012933">
    <property type="entry name" value="HicA_mRNA_interferase"/>
</dbReference>
<dbReference type="AlphaFoldDB" id="A0A5K8A418"/>
<reference evidence="8 9" key="1">
    <citation type="submission" date="2019-11" db="EMBL/GenBank/DDBJ databases">
        <title>Comparative genomics of hydrocarbon-degrading Desulfosarcina strains.</title>
        <authorList>
            <person name="Watanabe M."/>
            <person name="Kojima H."/>
            <person name="Fukui M."/>
        </authorList>
    </citation>
    <scope>NUCLEOTIDE SEQUENCE [LARGE SCALE GENOMIC DNA]</scope>
    <source>
        <strain evidence="9">oXyS1</strain>
    </source>
</reference>
<dbReference type="PANTHER" id="PTHR34873">
    <property type="entry name" value="SSR1766 PROTEIN"/>
    <property type="match status" value="1"/>
</dbReference>
<sequence length="68" mass="7831">MDSKKIIKAIKKKGWVHIRTTGGHWHFHHPEQAGIVTVPHPKKDIPIGTLKSIEKQANMEFKQEVRNV</sequence>
<dbReference type="SUPFAM" id="SSF54786">
    <property type="entry name" value="YcfA/nrd intein domain"/>
    <property type="match status" value="1"/>
</dbReference>
<keyword evidence="4" id="KW-0255">Endonuclease</keyword>
<dbReference type="RefSeq" id="WP_155308527.1">
    <property type="nucleotide sequence ID" value="NZ_AP021879.1"/>
</dbReference>
<keyword evidence="9" id="KW-1185">Reference proteome</keyword>
<comment type="similarity">
    <text evidence="1">Belongs to the HicA mRNA interferase family.</text>
</comment>
<evidence type="ECO:0000256" key="4">
    <source>
        <dbReference type="ARBA" id="ARBA00022759"/>
    </source>
</evidence>
<evidence type="ECO:0000256" key="3">
    <source>
        <dbReference type="ARBA" id="ARBA00022722"/>
    </source>
</evidence>
<dbReference type="Proteomes" id="UP000422108">
    <property type="component" value="Chromosome"/>
</dbReference>
<evidence type="ECO:0000256" key="2">
    <source>
        <dbReference type="ARBA" id="ARBA00022649"/>
    </source>
</evidence>
<evidence type="ECO:0000313" key="9">
    <source>
        <dbReference type="Proteomes" id="UP000422108"/>
    </source>
</evidence>
<keyword evidence="6" id="KW-0694">RNA-binding</keyword>
<protein>
    <submittedName>
        <fullName evidence="8">Addiction module toxin, HicA family protein</fullName>
    </submittedName>
</protein>
<evidence type="ECO:0000313" key="8">
    <source>
        <dbReference type="EMBL" id="BBO87030.1"/>
    </source>
</evidence>
<dbReference type="GO" id="GO:0016787">
    <property type="term" value="F:hydrolase activity"/>
    <property type="evidence" value="ECO:0007669"/>
    <property type="project" value="UniProtKB-KW"/>
</dbReference>
<proteinExistence type="inferred from homology"/>
<dbReference type="PANTHER" id="PTHR34873:SF3">
    <property type="entry name" value="ADDICTION MODULE TOXIN, HICA FAMILY"/>
    <property type="match status" value="1"/>
</dbReference>
<gene>
    <name evidence="8" type="ORF">DSCOOX_02100</name>
</gene>
<dbReference type="GO" id="GO:0004519">
    <property type="term" value="F:endonuclease activity"/>
    <property type="evidence" value="ECO:0007669"/>
    <property type="project" value="UniProtKB-KW"/>
</dbReference>
<evidence type="ECO:0000256" key="5">
    <source>
        <dbReference type="ARBA" id="ARBA00022801"/>
    </source>
</evidence>
<keyword evidence="7" id="KW-0346">Stress response</keyword>
<dbReference type="EMBL" id="AP021879">
    <property type="protein sequence ID" value="BBO87030.1"/>
    <property type="molecule type" value="Genomic_DNA"/>
</dbReference>
<dbReference type="Pfam" id="PF07927">
    <property type="entry name" value="HicA_toxin"/>
    <property type="match status" value="1"/>
</dbReference>
<keyword evidence="5" id="KW-0378">Hydrolase</keyword>
<accession>A0A5K8A418</accession>
<keyword evidence="3" id="KW-0540">Nuclease</keyword>
<name>A0A5K8A418_9BACT</name>
<dbReference type="GO" id="GO:0003729">
    <property type="term" value="F:mRNA binding"/>
    <property type="evidence" value="ECO:0007669"/>
    <property type="project" value="InterPro"/>
</dbReference>